<evidence type="ECO:0000256" key="1">
    <source>
        <dbReference type="ARBA" id="ARBA00009693"/>
    </source>
</evidence>
<keyword evidence="3" id="KW-0732">Signal</keyword>
<evidence type="ECO:0000256" key="5">
    <source>
        <dbReference type="ARBA" id="ARBA00022807"/>
    </source>
</evidence>
<organism evidence="8 9">
    <name type="scientific">Parabacteroides acidifaciens</name>
    <dbReference type="NCBI Taxonomy" id="2290935"/>
    <lineage>
        <taxon>Bacteria</taxon>
        <taxon>Pseudomonadati</taxon>
        <taxon>Bacteroidota</taxon>
        <taxon>Bacteroidia</taxon>
        <taxon>Bacteroidales</taxon>
        <taxon>Tannerellaceae</taxon>
        <taxon>Parabacteroides</taxon>
    </lineage>
</organism>
<comment type="caution">
    <text evidence="8">The sequence shown here is derived from an EMBL/GenBank/DDBJ whole genome shotgun (WGS) entry which is preliminary data.</text>
</comment>
<evidence type="ECO:0000313" key="8">
    <source>
        <dbReference type="EMBL" id="RDU50998.1"/>
    </source>
</evidence>
<dbReference type="EMBL" id="QREV01000002">
    <property type="protein sequence ID" value="RDU50998.1"/>
    <property type="molecule type" value="Genomic_DNA"/>
</dbReference>
<dbReference type="Pfam" id="PF13734">
    <property type="entry name" value="Inhibitor_I69"/>
    <property type="match status" value="1"/>
</dbReference>
<name>A0A3D8HJB3_9BACT</name>
<dbReference type="Pfam" id="PF01640">
    <property type="entry name" value="Peptidase_C10"/>
    <property type="match status" value="2"/>
</dbReference>
<dbReference type="InterPro" id="IPR038765">
    <property type="entry name" value="Papain-like_cys_pep_sf"/>
</dbReference>
<proteinExistence type="inferred from homology"/>
<gene>
    <name evidence="8" type="ORF">DWU89_01395</name>
    <name evidence="7" type="ORF">H8784_01380</name>
</gene>
<reference evidence="7 10" key="2">
    <citation type="submission" date="2020-08" db="EMBL/GenBank/DDBJ databases">
        <title>Genome public.</title>
        <authorList>
            <person name="Liu C."/>
            <person name="Sun Q."/>
        </authorList>
    </citation>
    <scope>NUCLEOTIDE SEQUENCE [LARGE SCALE GENOMIC DNA]</scope>
    <source>
        <strain evidence="7 10">426_9</strain>
    </source>
</reference>
<dbReference type="InterPro" id="IPR025896">
    <property type="entry name" value="Spi_Prtas-inh"/>
</dbReference>
<dbReference type="RefSeq" id="WP_115497908.1">
    <property type="nucleotide sequence ID" value="NZ_JACRTI010000002.1"/>
</dbReference>
<dbReference type="PROSITE" id="PS51257">
    <property type="entry name" value="PROKAR_LIPOPROTEIN"/>
    <property type="match status" value="1"/>
</dbReference>
<feature type="domain" description="Spi protease inhibitor" evidence="6">
    <location>
        <begin position="69"/>
        <end position="157"/>
    </location>
</feature>
<dbReference type="InterPro" id="IPR000200">
    <property type="entry name" value="Peptidase_C10"/>
</dbReference>
<evidence type="ECO:0000313" key="9">
    <source>
        <dbReference type="Proteomes" id="UP000256321"/>
    </source>
</evidence>
<evidence type="ECO:0000256" key="3">
    <source>
        <dbReference type="ARBA" id="ARBA00022729"/>
    </source>
</evidence>
<sequence>MKRLFDLKFMGHLLATTLLVFVFGCTQSDLERNSIVPVTNVNDGAILASTLSHAIPMDSIESIAKLLPNTFNKEQTKSSEKVIKEILPLSHFVYEAPRTKSTEEYADYIYVVNYEDNQGFSIISQDTRIPTVLGYSDNGNITPGEIHDGLAYVLNSIPNYVNQKMEEYQQMLDSLNQHLDVASLLVRTKAFGDCQYDSLATVVDGTGYDIDNSANNRIIDVYNITEGDWILEGQNGPLYNGVRWHQGYPYNVNIPSRPGCSNALVGCVAIAVAHILAYNQYPGSFTAKGVSYSVNYGTLSSTYAPFLRGVADAVDMDYGCGNPIDDGSGSLISNAKAALENIFHYKTGGAVSYNWNDVYSDLANNRLVYTQGRTVNDEGHAWIIDGYYRRSKLTHQIGVVYSNSLNCVVGYRCIGETTPVQNLVHCNWGWYSRIGDGYFESGIFTPSHPVIGEGYPDPSEDYNFGQSQMIIKNVRP</sequence>
<keyword evidence="2" id="KW-0645">Protease</keyword>
<dbReference type="SUPFAM" id="SSF54001">
    <property type="entry name" value="Cysteine proteinases"/>
    <property type="match status" value="1"/>
</dbReference>
<dbReference type="GO" id="GO:0008234">
    <property type="term" value="F:cysteine-type peptidase activity"/>
    <property type="evidence" value="ECO:0007669"/>
    <property type="project" value="UniProtKB-KW"/>
</dbReference>
<dbReference type="AlphaFoldDB" id="A0A3D8HJB3"/>
<evidence type="ECO:0000259" key="6">
    <source>
        <dbReference type="Pfam" id="PF13734"/>
    </source>
</evidence>
<accession>A0A3D8HJB3</accession>
<evidence type="ECO:0000313" key="10">
    <source>
        <dbReference type="Proteomes" id="UP000629596"/>
    </source>
</evidence>
<dbReference type="Gene3D" id="3.90.70.50">
    <property type="entry name" value="Peptidase C10, streptopain"/>
    <property type="match status" value="2"/>
</dbReference>
<reference evidence="8 9" key="1">
    <citation type="submission" date="2018-07" db="EMBL/GenBank/DDBJ databases">
        <title>Parabacteroides acidifaciens nov. sp., isolated from human feces.</title>
        <authorList>
            <person name="Wang Y.J."/>
        </authorList>
    </citation>
    <scope>NUCLEOTIDE SEQUENCE [LARGE SCALE GENOMIC DNA]</scope>
    <source>
        <strain evidence="8 9">426-9</strain>
    </source>
</reference>
<dbReference type="GO" id="GO:0006508">
    <property type="term" value="P:proteolysis"/>
    <property type="evidence" value="ECO:0007669"/>
    <property type="project" value="UniProtKB-KW"/>
</dbReference>
<keyword evidence="5" id="KW-0788">Thiol protease</keyword>
<evidence type="ECO:0000256" key="2">
    <source>
        <dbReference type="ARBA" id="ARBA00022670"/>
    </source>
</evidence>
<dbReference type="InterPro" id="IPR044934">
    <property type="entry name" value="Streptopain_sf"/>
</dbReference>
<keyword evidence="10" id="KW-1185">Reference proteome</keyword>
<comment type="similarity">
    <text evidence="1">Belongs to the peptidase C10 family.</text>
</comment>
<protein>
    <submittedName>
        <fullName evidence="7">C10 family peptidase</fullName>
    </submittedName>
</protein>
<evidence type="ECO:0000256" key="4">
    <source>
        <dbReference type="ARBA" id="ARBA00022801"/>
    </source>
</evidence>
<dbReference type="Proteomes" id="UP000629596">
    <property type="component" value="Unassembled WGS sequence"/>
</dbReference>
<dbReference type="Proteomes" id="UP000256321">
    <property type="component" value="Unassembled WGS sequence"/>
</dbReference>
<dbReference type="EMBL" id="JACRTI010000002">
    <property type="protein sequence ID" value="MBC8600369.1"/>
    <property type="molecule type" value="Genomic_DNA"/>
</dbReference>
<keyword evidence="4" id="KW-0378">Hydrolase</keyword>
<evidence type="ECO:0000313" key="7">
    <source>
        <dbReference type="EMBL" id="MBC8600369.1"/>
    </source>
</evidence>